<dbReference type="Proteomes" id="UP001189624">
    <property type="component" value="Chromosome 3"/>
</dbReference>
<dbReference type="AlphaFoldDB" id="A0AA86SEW8"/>
<keyword evidence="2" id="KW-1185">Reference proteome</keyword>
<name>A0AA86SEW8_9FABA</name>
<protein>
    <submittedName>
        <fullName evidence="1">Uncharacterized protein</fullName>
    </submittedName>
</protein>
<evidence type="ECO:0000313" key="2">
    <source>
        <dbReference type="Proteomes" id="UP001189624"/>
    </source>
</evidence>
<reference evidence="1" key="1">
    <citation type="submission" date="2023-10" db="EMBL/GenBank/DDBJ databases">
        <authorList>
            <person name="Domelevo Entfellner J.-B."/>
        </authorList>
    </citation>
    <scope>NUCLEOTIDE SEQUENCE</scope>
</reference>
<accession>A0AA86SEW8</accession>
<proteinExistence type="predicted"/>
<gene>
    <name evidence="1" type="ORF">AYBTSS11_LOCUS10233</name>
</gene>
<organism evidence="1 2">
    <name type="scientific">Sphenostylis stenocarpa</name>
    <dbReference type="NCBI Taxonomy" id="92480"/>
    <lineage>
        <taxon>Eukaryota</taxon>
        <taxon>Viridiplantae</taxon>
        <taxon>Streptophyta</taxon>
        <taxon>Embryophyta</taxon>
        <taxon>Tracheophyta</taxon>
        <taxon>Spermatophyta</taxon>
        <taxon>Magnoliopsida</taxon>
        <taxon>eudicotyledons</taxon>
        <taxon>Gunneridae</taxon>
        <taxon>Pentapetalae</taxon>
        <taxon>rosids</taxon>
        <taxon>fabids</taxon>
        <taxon>Fabales</taxon>
        <taxon>Fabaceae</taxon>
        <taxon>Papilionoideae</taxon>
        <taxon>50 kb inversion clade</taxon>
        <taxon>NPAAA clade</taxon>
        <taxon>indigoferoid/millettioid clade</taxon>
        <taxon>Phaseoleae</taxon>
        <taxon>Sphenostylis</taxon>
    </lineage>
</organism>
<dbReference type="Gramene" id="rna-AYBTSS11_LOCUS10233">
    <property type="protein sequence ID" value="CAJ1941383.1"/>
    <property type="gene ID" value="gene-AYBTSS11_LOCUS10233"/>
</dbReference>
<dbReference type="EMBL" id="OY731400">
    <property type="protein sequence ID" value="CAJ1941383.1"/>
    <property type="molecule type" value="Genomic_DNA"/>
</dbReference>
<sequence>MADQLISLTWSVQDFQRLACPVGLSMRHTHSEIGFSLENNLNEAASDEALHKNKSRMTYLPSP</sequence>
<evidence type="ECO:0000313" key="1">
    <source>
        <dbReference type="EMBL" id="CAJ1941383.1"/>
    </source>
</evidence>